<proteinExistence type="predicted"/>
<evidence type="ECO:0000256" key="1">
    <source>
        <dbReference type="SAM" id="MobiDB-lite"/>
    </source>
</evidence>
<comment type="caution">
    <text evidence="2">The sequence shown here is derived from an EMBL/GenBank/DDBJ whole genome shotgun (WGS) entry which is preliminary data.</text>
</comment>
<evidence type="ECO:0000313" key="2">
    <source>
        <dbReference type="EMBL" id="MXQ83039.1"/>
    </source>
</evidence>
<accession>A0A6B0QYS3</accession>
<protein>
    <submittedName>
        <fullName evidence="2">Uncharacterized protein</fullName>
    </submittedName>
</protein>
<dbReference type="EMBL" id="VBQZ03000015">
    <property type="protein sequence ID" value="MXQ83039.1"/>
    <property type="molecule type" value="Genomic_DNA"/>
</dbReference>
<name>A0A6B0QYS3_9CETA</name>
<sequence length="98" mass="10028">MENTTSNGLHPGASLLSLGRSSELVLGFVHLTARPLCRLQVHLPLPLPRARLPRLLRAPGPGLGTGAGAGHECGERGTGELTGKAGMRGRAGHIAGVP</sequence>
<evidence type="ECO:0000313" key="3">
    <source>
        <dbReference type="Proteomes" id="UP000322234"/>
    </source>
</evidence>
<dbReference type="Proteomes" id="UP000322234">
    <property type="component" value="Unassembled WGS sequence"/>
</dbReference>
<reference evidence="2" key="1">
    <citation type="submission" date="2019-10" db="EMBL/GenBank/DDBJ databases">
        <title>The sequence and de novo assembly of the wild yak genome.</title>
        <authorList>
            <person name="Liu Y."/>
        </authorList>
    </citation>
    <scope>NUCLEOTIDE SEQUENCE [LARGE SCALE GENOMIC DNA]</scope>
    <source>
        <strain evidence="2">WY2019</strain>
    </source>
</reference>
<gene>
    <name evidence="2" type="ORF">E5288_WYG018850</name>
</gene>
<keyword evidence="3" id="KW-1185">Reference proteome</keyword>
<feature type="region of interest" description="Disordered" evidence="1">
    <location>
        <begin position="61"/>
        <end position="98"/>
    </location>
</feature>
<dbReference type="AlphaFoldDB" id="A0A6B0QYS3"/>
<feature type="compositionally biased region" description="Gly residues" evidence="1">
    <location>
        <begin position="61"/>
        <end position="71"/>
    </location>
</feature>
<organism evidence="2 3">
    <name type="scientific">Bos mutus</name>
    <name type="common">wild yak</name>
    <dbReference type="NCBI Taxonomy" id="72004"/>
    <lineage>
        <taxon>Eukaryota</taxon>
        <taxon>Metazoa</taxon>
        <taxon>Chordata</taxon>
        <taxon>Craniata</taxon>
        <taxon>Vertebrata</taxon>
        <taxon>Euteleostomi</taxon>
        <taxon>Mammalia</taxon>
        <taxon>Eutheria</taxon>
        <taxon>Laurasiatheria</taxon>
        <taxon>Artiodactyla</taxon>
        <taxon>Ruminantia</taxon>
        <taxon>Pecora</taxon>
        <taxon>Bovidae</taxon>
        <taxon>Bovinae</taxon>
        <taxon>Bos</taxon>
    </lineage>
</organism>